<evidence type="ECO:0000256" key="17">
    <source>
        <dbReference type="SAM" id="Phobius"/>
    </source>
</evidence>
<dbReference type="SMART" id="SM00369">
    <property type="entry name" value="LRR_TYP"/>
    <property type="match status" value="8"/>
</dbReference>
<evidence type="ECO:0000256" key="13">
    <source>
        <dbReference type="ARBA" id="ARBA00023136"/>
    </source>
</evidence>
<dbReference type="InterPro" id="IPR032675">
    <property type="entry name" value="LRR_dom_sf"/>
</dbReference>
<feature type="domain" description="Protein kinase" evidence="19">
    <location>
        <begin position="3074"/>
        <end position="3418"/>
    </location>
</feature>
<dbReference type="InterPro" id="IPR011009">
    <property type="entry name" value="Kinase-like_dom_sf"/>
</dbReference>
<evidence type="ECO:0000256" key="7">
    <source>
        <dbReference type="ARBA" id="ARBA00022729"/>
    </source>
</evidence>
<evidence type="ECO:0000259" key="19">
    <source>
        <dbReference type="PROSITE" id="PS50011"/>
    </source>
</evidence>
<protein>
    <recommendedName>
        <fullName evidence="2">non-specific serine/threonine protein kinase</fullName>
        <ecNumber evidence="2">2.7.11.1</ecNumber>
    </recommendedName>
</protein>
<dbReference type="PANTHER" id="PTHR45631:SF206">
    <property type="entry name" value="PROTEIN KINASE DOMAIN-CONTAINING PROTEIN"/>
    <property type="match status" value="1"/>
</dbReference>
<feature type="binding site" evidence="16">
    <location>
        <position position="2372"/>
    </location>
    <ligand>
        <name>ATP</name>
        <dbReference type="ChEBI" id="CHEBI:30616"/>
    </ligand>
</feature>
<evidence type="ECO:0000256" key="4">
    <source>
        <dbReference type="ARBA" id="ARBA00022614"/>
    </source>
</evidence>
<sequence>MDMAFLFFGFLALLVLVHGLQDQSGFISIDCGIAEGSDYKDNTTGLLYTSDAKFIDTGINGKISSKFTSATLIPQLTNVRSFPEGAKNCYTLRPKNGKNNNYLIRAFFMYGNYDSKDQPPEFKLHLGVEEWDTVNITHSDKIVRREIIHVPKTDDIYVCLANTGSGTPFISALELRPLDNSTYTTESGSLELFTRVDVGSTTNETVRYKDDVFDRIWDPVSWDYWAPINSRYVSGTLSNNEYKPPSNVMSTAVIPGLDSLSLEFYWDTDDPSQQFYVYMYFAEVEQLEAGELREFKISLNGGSWRGPIVPEKMIPTTIWNTDSISAPGSLNFSISKTDNSTRPPILNALEIYSVKHFLQSPTGQNEVDAIKKIKSVYKVMKSSWQGDPCIPRDYLWDGLTCSDNGYDAPSIISLNLSSSNLTGRIDGSFSNLTSLQHLDLSYNNLTGEVTTFLANLPALKTLNLSWNNFIGSVPLALIKQADGGTLSLSLDGNPHLCKTSSCKWKNPIVPIVSCAVFVLVLLGVFAIFWIYKRKQRQGIVVAAKPNDLEEKIMRQNNRNVSYSEIVSITGNFQQAELLTRVHHRNLVSLLGYCDESPNMGLMYEYMANGNLQECLSGTVKDASVLTWEQRLRIAIDAAQALEYLHNGCKPPIIHRDVKTANILLDEKLQAKVADFGLSRCLTPENGNCLSGSNFSTAISGTPGYLDPEYYTSLRLDEKSDVYSFGIVLLELITGQPPIIKQGEESMLHIVQWVSPIIKRGEIRDIVDQRLQGDFDISSVGKAIDIAMACVTYSSTTRPTMSHVLLELKGCLNIEIAPERTRSMEEDNEKQANDSLEMIFVSTEIPKGPQESFLALNMLLHVHAQTGFISIDCGVDEDYIDNTTKLFYSSDANFIDSGENKNIPYDFTSTIYEKQLTNVRSFPKGVKNCYTLPADQGKDNKYLIRAVFMCGNVQEYNNQLPEFKLYLGVEEWDSVTFNSSYNIVRREIIYVPKTDEIYVCLVNTDSGTPFISALELRPIDDSIYNKTQSGSLVLFNRYNFGSETSETVRYGDDVLDRIWGPYSWSSGESIKAPYSSSGLSENQFKLPAKVMETAVKPVNGTSLDFYLDGIDSSQEFYVYLHVAEIETLVQGQIREFTVSVNKKAISSAIQPRYMIADTYFTQSSLSGSELNFSLSQTNQSTLPPIMNALEIYMIKEFVQLSTEQRNVYQMTKSSWQGDPCLPRNYSWDGLICSDNGYNAPSITSLNLSSSNLAGKIDKSFSNLTSLQYLDLSYNSLNGEVPEFLSEMSSLKTLNLSGNKLTGSVPSALLAKSNDGTLSLSLDGNPDLCKTNSCNTKTKKKNSVVVPVVASIASVVVLLGAIFAVYWRFIGGGRRGSKPAGVKPNDRDNVSQLEFQKPDVPNEEENWDSELEEIQKEVIETNGKLEARKQRLSYSEVKRITNNFGEVIGKGGSGLVYNGRLSNGIKVAVKKLSPSLNLAFEQFQNEAQLLSTIHHRNLVSLIGYCDEGSNMLLIYEYMANGNLKEHISGKNGSVLSWEQRVQIAIEAAQALEYLHDGCNPSIIHRDVKAANILLNEKMQAKVADFGWSRSMPSESQSHVSATFVVGTSGYLDPEYNKTGKLTKESDVYSFGIVLLELISGRSAKIEDNLSILDWFYPVFESGKLEDIVDPRLQGIFSTNSAWRAVETANSCIPLRSIERQTMSYVVNELKECLKLLEMSSPSNTGVTITRPIGTETGPQARRLMELLFRVFGFLALNVLFHVHAQTGFISIDCGVNEDYIDNTTKLFYSTDAKFIDSGVSKNIPHDFKSPIFEKQLTTVRSFPKGVKNCYTLPAEQGNKYLIRAVFMCGNVQEYNDQLPEFKLYLGVEEWDTVKFNSSYSIFRTEIIHVTRTDEIYMCLVNTDSGTPFISALELRPIDNSIYNKTQSGSLVLFNRLNSGSQTNETVRYGDDVLDRMWVPFNSIYWKAIKAPYSSSVLSENEFKLPATVMETAVKPVNGSLDFYLVGIDSSQEFYMYFHFAEIEEVQDQIREFTISLNNKTISDPIEPKYMVSDSYFTQSSLSGIQMNFSLAKTNRSTLPPIMNALEIYTIKEFLQSPTEQLDVDAMKKIKSVYQVMKSSWQGDPCLPRSYSWDGLICSDNGYDAPSITSLNLSSSNLVGKIDNSFKNLTSLQYLDLSNNSLSGDVPEFLSEMSSLKTLNLSGNKLTGSVPSALLAKSNDGTLTLSLDGNPDLCQNNSCNTKTKTKNSVAVPVVASIASFVVLLGAIFAIYWHFIRGRRHGTHAGVQPNDQESVSQFDLKKPDVPNEEENLELELEEIQKEMIKPNEKLEAKKQCLSYSEVKRITNNFREVIGHGGSGLVYSGHLSHGIKVAVKKLSPTSHQSFEQFRNEASFPTARLLSTIHHRNLVSLMGYCDEDSNMLLIYEYMANGNLKEHLSGKIGSVLSWEQRLHIAIEAAQALEYLHEGCDPSIIHRDVKAANILLNEKMQAKVADFGWSRSMPSENPSHVSTTFVVGTSGYLDPQYNRTGQLTKESDVYSFGIVLLELISGRPAIMEENRSILDWVRPIIERGEIEDIVDPRLQGIFNTNSAWRAIETAMCCVPFSSTERKTMSYIVRELKECLKLVEMSSTSNTGISITQPIGPATGFISIDCGVDEGYLDNTTNIFYSSDANFIDSGENRNISLYFTSDIFERQLKNVRSFPEGVKNCYTLQPEQGKDNTYLIRVAFWYGNYDAMDQPPEFKLYLGVEEWDSVKLNKSHDQIIWKEIIHVPETDDIYVCLVNTGSGIPFISALELRALGNSIYNKTQSGSLVLFNRLNFGSASNETVRYGDDELDRIWNAYYFPDWKSIQAPYSSSSLSETEFKLPPKVMETAVKPLSGSYLNFTLGGIDSSEEFYMYFHFAEFEEVQDKIRQFTILLNDITIFDSIEPQYMVSETHSTKNSLSGRQLNFSLAKTNQSTLPPIMNALEIYMIKEFLQSPTEQQDVDAMKKIKSVYQVMKSSWQGDPCLPINYLWDGLICSDNGYNAPSIISLNLSSSNLTGKMDVSFSNLTSLQYLDLSYNNLTGEVPNFLAELPSLKTLNLSWNNFTGSVPLALIEKHNDRSLSLSLDGNPYLCNTTSCAGAKKKNKKTVVVPVVASITLFLVLLGGLAILWSFKRRREQNIDIVVKPTDQEDKALESKYLRLSYSEVERITDNFQNQIGKGGSGKVYRGRLSDDTEVAVKLLSSSSAEDKEEAVLSWKQRVGIALDAAEGLEYLHNGCKPPIIHRDIKTDNILLNEKLEAKVADFGWSRSMPVEGQTHVSTRIVGTEGYFDPEYQETSRLTEKSDVYSFGIVLLELISGQPAIIKSSESSTIHILQWVCPLLEMGDIGGIVDPRLNEDFDTNSAWRAVETAIGCVVHSSSERPTMSDVVAKLKECRSYMETTTANMEEDSGSIITEAAMSPQAR</sequence>
<feature type="binding site" evidence="16">
    <location>
        <position position="3219"/>
    </location>
    <ligand>
        <name>ATP</name>
        <dbReference type="ChEBI" id="CHEBI:30616"/>
    </ligand>
</feature>
<dbReference type="PROSITE" id="PS51450">
    <property type="entry name" value="LRR"/>
    <property type="match status" value="2"/>
</dbReference>
<dbReference type="InterPro" id="IPR001611">
    <property type="entry name" value="Leu-rich_rpt"/>
</dbReference>
<evidence type="ECO:0000256" key="15">
    <source>
        <dbReference type="ARBA" id="ARBA00048679"/>
    </source>
</evidence>
<dbReference type="PROSITE" id="PS00108">
    <property type="entry name" value="PROTEIN_KINASE_ST"/>
    <property type="match status" value="4"/>
</dbReference>
<feature type="domain" description="Protein kinase" evidence="19">
    <location>
        <begin position="514"/>
        <end position="811"/>
    </location>
</feature>
<evidence type="ECO:0000313" key="20">
    <source>
        <dbReference type="EMBL" id="WJZ94436.1"/>
    </source>
</evidence>
<dbReference type="CDD" id="cd14066">
    <property type="entry name" value="STKc_IRAK"/>
    <property type="match status" value="2"/>
</dbReference>
<evidence type="ECO:0000256" key="16">
    <source>
        <dbReference type="PROSITE-ProRule" id="PRU10141"/>
    </source>
</evidence>
<feature type="transmembrane region" description="Helical" evidence="17">
    <location>
        <begin position="2246"/>
        <end position="2269"/>
    </location>
</feature>
<dbReference type="PROSITE" id="PS00107">
    <property type="entry name" value="PROTEIN_KINASE_ATP"/>
    <property type="match status" value="3"/>
</dbReference>
<comment type="subcellular location">
    <subcellularLocation>
        <location evidence="1">Membrane</location>
        <topology evidence="1">Single-pass membrane protein</topology>
    </subcellularLocation>
</comment>
<keyword evidence="21" id="KW-1185">Reference proteome</keyword>
<dbReference type="EMBL" id="CP126656">
    <property type="protein sequence ID" value="WJZ94436.1"/>
    <property type="molecule type" value="Genomic_DNA"/>
</dbReference>
<dbReference type="InterPro" id="IPR001245">
    <property type="entry name" value="Ser-Thr/Tyr_kinase_cat_dom"/>
</dbReference>
<evidence type="ECO:0000256" key="2">
    <source>
        <dbReference type="ARBA" id="ARBA00012513"/>
    </source>
</evidence>
<keyword evidence="10" id="KW-0418">Kinase</keyword>
<dbReference type="Gene3D" id="3.30.200.20">
    <property type="entry name" value="Phosphorylase Kinase, domain 1"/>
    <property type="match status" value="3"/>
</dbReference>
<evidence type="ECO:0000256" key="14">
    <source>
        <dbReference type="ARBA" id="ARBA00047899"/>
    </source>
</evidence>
<accession>A0ABY9CIW8</accession>
<evidence type="ECO:0000256" key="11">
    <source>
        <dbReference type="ARBA" id="ARBA00022840"/>
    </source>
</evidence>
<keyword evidence="5" id="KW-0808">Transferase</keyword>
<dbReference type="Pfam" id="PF00069">
    <property type="entry name" value="Pkinase"/>
    <property type="match status" value="2"/>
</dbReference>
<dbReference type="Gene3D" id="1.10.510.10">
    <property type="entry name" value="Transferase(Phosphotransferase) domain 1"/>
    <property type="match status" value="4"/>
</dbReference>
<evidence type="ECO:0000256" key="8">
    <source>
        <dbReference type="ARBA" id="ARBA00022737"/>
    </source>
</evidence>
<dbReference type="InterPro" id="IPR000719">
    <property type="entry name" value="Prot_kinase_dom"/>
</dbReference>
<keyword evidence="3" id="KW-0723">Serine/threonine-protein kinase</keyword>
<keyword evidence="13 17" id="KW-0472">Membrane</keyword>
<keyword evidence="6 17" id="KW-0812">Transmembrane</keyword>
<dbReference type="SMART" id="SM00220">
    <property type="entry name" value="S_TKc"/>
    <property type="match status" value="4"/>
</dbReference>
<dbReference type="Pfam" id="PF13855">
    <property type="entry name" value="LRR_8"/>
    <property type="match status" value="4"/>
</dbReference>
<keyword evidence="12 17" id="KW-1133">Transmembrane helix</keyword>
<comment type="catalytic activity">
    <reaction evidence="15">
        <text>L-seryl-[protein] + ATP = O-phospho-L-seryl-[protein] + ADP + H(+)</text>
        <dbReference type="Rhea" id="RHEA:17989"/>
        <dbReference type="Rhea" id="RHEA-COMP:9863"/>
        <dbReference type="Rhea" id="RHEA-COMP:11604"/>
        <dbReference type="ChEBI" id="CHEBI:15378"/>
        <dbReference type="ChEBI" id="CHEBI:29999"/>
        <dbReference type="ChEBI" id="CHEBI:30616"/>
        <dbReference type="ChEBI" id="CHEBI:83421"/>
        <dbReference type="ChEBI" id="CHEBI:456216"/>
        <dbReference type="EC" id="2.7.11.1"/>
    </reaction>
</comment>
<keyword evidence="4" id="KW-0433">Leucine-rich repeat</keyword>
<feature type="domain" description="Protein kinase" evidence="19">
    <location>
        <begin position="2343"/>
        <end position="2619"/>
    </location>
</feature>
<feature type="signal peptide" evidence="18">
    <location>
        <begin position="1"/>
        <end position="19"/>
    </location>
</feature>
<feature type="transmembrane region" description="Helical" evidence="17">
    <location>
        <begin position="3128"/>
        <end position="3152"/>
    </location>
</feature>
<dbReference type="Pfam" id="PF07714">
    <property type="entry name" value="PK_Tyr_Ser-Thr"/>
    <property type="match status" value="2"/>
</dbReference>
<feature type="domain" description="Protein kinase" evidence="19">
    <location>
        <begin position="1440"/>
        <end position="1711"/>
    </location>
</feature>
<evidence type="ECO:0000313" key="21">
    <source>
        <dbReference type="Proteomes" id="UP001227230"/>
    </source>
</evidence>
<dbReference type="PROSITE" id="PS50011">
    <property type="entry name" value="PROTEIN_KINASE_DOM"/>
    <property type="match status" value="4"/>
</dbReference>
<feature type="transmembrane region" description="Helical" evidence="17">
    <location>
        <begin position="1342"/>
        <end position="1365"/>
    </location>
</feature>
<evidence type="ECO:0000256" key="1">
    <source>
        <dbReference type="ARBA" id="ARBA00004167"/>
    </source>
</evidence>
<feature type="transmembrane region" description="Helical" evidence="17">
    <location>
        <begin position="508"/>
        <end position="531"/>
    </location>
</feature>
<evidence type="ECO:0000256" key="6">
    <source>
        <dbReference type="ARBA" id="ARBA00022692"/>
    </source>
</evidence>
<evidence type="ECO:0000256" key="18">
    <source>
        <dbReference type="SAM" id="SignalP"/>
    </source>
</evidence>
<evidence type="ECO:0000256" key="5">
    <source>
        <dbReference type="ARBA" id="ARBA00022679"/>
    </source>
</evidence>
<dbReference type="PANTHER" id="PTHR45631">
    <property type="entry name" value="OS07G0107800 PROTEIN-RELATED"/>
    <property type="match status" value="1"/>
</dbReference>
<evidence type="ECO:0000256" key="10">
    <source>
        <dbReference type="ARBA" id="ARBA00022777"/>
    </source>
</evidence>
<keyword evidence="9 16" id="KW-0547">Nucleotide-binding</keyword>
<dbReference type="InterPro" id="IPR003591">
    <property type="entry name" value="Leu-rich_rpt_typical-subtyp"/>
</dbReference>
<dbReference type="Pfam" id="PF12819">
    <property type="entry name" value="Malectin_like"/>
    <property type="match status" value="4"/>
</dbReference>
<name>A0ABY9CIW8_VITVI</name>
<proteinExistence type="predicted"/>
<feature type="chain" id="PRO_5045584243" description="non-specific serine/threonine protein kinase" evidence="18">
    <location>
        <begin position="20"/>
        <end position="3443"/>
    </location>
</feature>
<dbReference type="Gene3D" id="3.80.10.10">
    <property type="entry name" value="Ribonuclease Inhibitor"/>
    <property type="match status" value="4"/>
</dbReference>
<dbReference type="InterPro" id="IPR017441">
    <property type="entry name" value="Protein_kinase_ATP_BS"/>
</dbReference>
<evidence type="ECO:0000256" key="9">
    <source>
        <dbReference type="ARBA" id="ARBA00022741"/>
    </source>
</evidence>
<feature type="binding site" evidence="16">
    <location>
        <position position="1469"/>
    </location>
    <ligand>
        <name>ATP</name>
        <dbReference type="ChEBI" id="CHEBI:30616"/>
    </ligand>
</feature>
<dbReference type="SUPFAM" id="SSF56112">
    <property type="entry name" value="Protein kinase-like (PK-like)"/>
    <property type="match status" value="4"/>
</dbReference>
<dbReference type="InterPro" id="IPR008271">
    <property type="entry name" value="Ser/Thr_kinase_AS"/>
</dbReference>
<comment type="catalytic activity">
    <reaction evidence="14">
        <text>L-threonyl-[protein] + ATP = O-phospho-L-threonyl-[protein] + ADP + H(+)</text>
        <dbReference type="Rhea" id="RHEA:46608"/>
        <dbReference type="Rhea" id="RHEA-COMP:11060"/>
        <dbReference type="Rhea" id="RHEA-COMP:11605"/>
        <dbReference type="ChEBI" id="CHEBI:15378"/>
        <dbReference type="ChEBI" id="CHEBI:30013"/>
        <dbReference type="ChEBI" id="CHEBI:30616"/>
        <dbReference type="ChEBI" id="CHEBI:61977"/>
        <dbReference type="ChEBI" id="CHEBI:456216"/>
        <dbReference type="EC" id="2.7.11.1"/>
    </reaction>
</comment>
<evidence type="ECO:0000256" key="3">
    <source>
        <dbReference type="ARBA" id="ARBA00022527"/>
    </source>
</evidence>
<gene>
    <name evidence="20" type="ORF">VitviT2T_013296</name>
</gene>
<dbReference type="SUPFAM" id="SSF52058">
    <property type="entry name" value="L domain-like"/>
    <property type="match status" value="4"/>
</dbReference>
<evidence type="ECO:0000256" key="12">
    <source>
        <dbReference type="ARBA" id="ARBA00022989"/>
    </source>
</evidence>
<dbReference type="InterPro" id="IPR024788">
    <property type="entry name" value="Malectin-like_Carb-bd_dom"/>
</dbReference>
<organism evidence="20 21">
    <name type="scientific">Vitis vinifera</name>
    <name type="common">Grape</name>
    <dbReference type="NCBI Taxonomy" id="29760"/>
    <lineage>
        <taxon>Eukaryota</taxon>
        <taxon>Viridiplantae</taxon>
        <taxon>Streptophyta</taxon>
        <taxon>Embryophyta</taxon>
        <taxon>Tracheophyta</taxon>
        <taxon>Spermatophyta</taxon>
        <taxon>Magnoliopsida</taxon>
        <taxon>eudicotyledons</taxon>
        <taxon>Gunneridae</taxon>
        <taxon>Pentapetalae</taxon>
        <taxon>rosids</taxon>
        <taxon>Vitales</taxon>
        <taxon>Vitaceae</taxon>
        <taxon>Viteae</taxon>
        <taxon>Vitis</taxon>
    </lineage>
</organism>
<keyword evidence="11 16" id="KW-0067">ATP-binding</keyword>
<keyword evidence="8" id="KW-0677">Repeat</keyword>
<dbReference type="Proteomes" id="UP001227230">
    <property type="component" value="Chromosome 9"/>
</dbReference>
<keyword evidence="7 18" id="KW-0732">Signal</keyword>
<dbReference type="EC" id="2.7.11.1" evidence="2"/>
<reference evidence="20 21" key="1">
    <citation type="journal article" date="2023" name="Hortic Res">
        <title>The complete reference genome for grapevine (Vitis vinifera L.) genetics and breeding.</title>
        <authorList>
            <person name="Shi X."/>
            <person name="Cao S."/>
            <person name="Wang X."/>
            <person name="Huang S."/>
            <person name="Wang Y."/>
            <person name="Liu Z."/>
            <person name="Liu W."/>
            <person name="Leng X."/>
            <person name="Peng Y."/>
            <person name="Wang N."/>
            <person name="Wang Y."/>
            <person name="Ma Z."/>
            <person name="Xu X."/>
            <person name="Zhang F."/>
            <person name="Xue H."/>
            <person name="Zhong H."/>
            <person name="Wang Y."/>
            <person name="Zhang K."/>
            <person name="Velt A."/>
            <person name="Avia K."/>
            <person name="Holtgrawe D."/>
            <person name="Grimplet J."/>
            <person name="Matus J.T."/>
            <person name="Ware D."/>
            <person name="Wu X."/>
            <person name="Wang H."/>
            <person name="Liu C."/>
            <person name="Fang Y."/>
            <person name="Rustenholz C."/>
            <person name="Cheng Z."/>
            <person name="Xiao H."/>
            <person name="Zhou Y."/>
        </authorList>
    </citation>
    <scope>NUCLEOTIDE SEQUENCE [LARGE SCALE GENOMIC DNA]</scope>
    <source>
        <strain evidence="21">cv. Pinot noir / PN40024</strain>
        <tissue evidence="20">Leaf</tissue>
    </source>
</reference>